<dbReference type="Gene3D" id="3.40.250.10">
    <property type="entry name" value="Rhodanese-like domain"/>
    <property type="match status" value="1"/>
</dbReference>
<reference evidence="2 3" key="1">
    <citation type="journal article" date="2012" name="G3 (Bethesda)">
        <title>Pichia sorbitophila, an interspecies yeast hybrid reveals early steps of genome resolution following polyploidization.</title>
        <authorList>
            <person name="Leh Louis V."/>
            <person name="Despons L."/>
            <person name="Friedrich A."/>
            <person name="Martin T."/>
            <person name="Durrens P."/>
            <person name="Casaregola S."/>
            <person name="Neuveglise C."/>
            <person name="Fairhead C."/>
            <person name="Marck C."/>
            <person name="Cruz J.A."/>
            <person name="Straub M.L."/>
            <person name="Kugler V."/>
            <person name="Sacerdot C."/>
            <person name="Uzunov Z."/>
            <person name="Thierry A."/>
            <person name="Weiss S."/>
            <person name="Bleykasten C."/>
            <person name="De Montigny J."/>
            <person name="Jacques N."/>
            <person name="Jung P."/>
            <person name="Lemaire M."/>
            <person name="Mallet S."/>
            <person name="Morel G."/>
            <person name="Richard G.F."/>
            <person name="Sarkar A."/>
            <person name="Savel G."/>
            <person name="Schacherer J."/>
            <person name="Seret M.L."/>
            <person name="Talla E."/>
            <person name="Samson G."/>
            <person name="Jubin C."/>
            <person name="Poulain J."/>
            <person name="Vacherie B."/>
            <person name="Barbe V."/>
            <person name="Pelletier E."/>
            <person name="Sherman D.J."/>
            <person name="Westhof E."/>
            <person name="Weissenbach J."/>
            <person name="Baret P.V."/>
            <person name="Wincker P."/>
            <person name="Gaillardin C."/>
            <person name="Dujon B."/>
            <person name="Souciet J.L."/>
        </authorList>
    </citation>
    <scope>NUCLEOTIDE SEQUENCE [LARGE SCALE GENOMIC DNA]</scope>
    <source>
        <strain evidence="3">ATCC MYA-4447 / BCRC 22081 / CBS 7064 / NBRC 10061 / NRRL Y-12695</strain>
    </source>
</reference>
<dbReference type="FunCoup" id="G8YUN3">
    <property type="interactions" value="284"/>
</dbReference>
<dbReference type="PROSITE" id="PS50206">
    <property type="entry name" value="RHODANESE_3"/>
    <property type="match status" value="1"/>
</dbReference>
<dbReference type="EMBL" id="FO082059">
    <property type="protein sequence ID" value="CCE72566.1"/>
    <property type="molecule type" value="Genomic_DNA"/>
</dbReference>
<feature type="domain" description="Rhodanese" evidence="1">
    <location>
        <begin position="29"/>
        <end position="132"/>
    </location>
</feature>
<sequence>MSRIHTISDLKSVSTKTLRTWFQKGSPSGEGRFAVVDVRDNDYVGGHIRGSWHYPAVDFGGRLGELQRRLEDEQVNDVVFHCMLSQSRGPKSALAFLRSLDDVTGAESKEYFGKLGVWVLKGGFNAWQADFAEDPTLTEGYEKDLWHFGM</sequence>
<keyword evidence="3" id="KW-1185">Reference proteome</keyword>
<dbReference type="PANTHER" id="PTHR10828:SF38">
    <property type="entry name" value="ARSENICAL-RESISTANCE PROTEIN 2-RELATED"/>
    <property type="match status" value="1"/>
</dbReference>
<dbReference type="OrthoDB" id="102559at2759"/>
<dbReference type="Proteomes" id="UP000005222">
    <property type="component" value="Chromosome A"/>
</dbReference>
<dbReference type="eggNOG" id="KOG3772">
    <property type="taxonomic scope" value="Eukaryota"/>
</dbReference>
<organism evidence="2 3">
    <name type="scientific">Pichia sorbitophila (strain ATCC MYA-4447 / BCRC 22081 / CBS 7064 / NBRC 10061 / NRRL Y-12695)</name>
    <name type="common">Hybrid yeast</name>
    <dbReference type="NCBI Taxonomy" id="559304"/>
    <lineage>
        <taxon>Eukaryota</taxon>
        <taxon>Fungi</taxon>
        <taxon>Dikarya</taxon>
        <taxon>Ascomycota</taxon>
        <taxon>Saccharomycotina</taxon>
        <taxon>Pichiomycetes</taxon>
        <taxon>Debaryomycetaceae</taxon>
        <taxon>Millerozyma</taxon>
    </lineage>
</organism>
<dbReference type="InterPro" id="IPR001763">
    <property type="entry name" value="Rhodanese-like_dom"/>
</dbReference>
<accession>G8YUN3</accession>
<name>G8YUN3_PICSO</name>
<dbReference type="AlphaFoldDB" id="G8YUN3"/>
<dbReference type="GO" id="GO:0005737">
    <property type="term" value="C:cytoplasm"/>
    <property type="evidence" value="ECO:0007669"/>
    <property type="project" value="TreeGrafter"/>
</dbReference>
<dbReference type="Pfam" id="PF00581">
    <property type="entry name" value="Rhodanese"/>
    <property type="match status" value="1"/>
</dbReference>
<dbReference type="SMART" id="SM00450">
    <property type="entry name" value="RHOD"/>
    <property type="match status" value="1"/>
</dbReference>
<evidence type="ECO:0000313" key="2">
    <source>
        <dbReference type="EMBL" id="CCE72566.1"/>
    </source>
</evidence>
<gene>
    <name evidence="2" type="primary">Piso0_000150</name>
    <name evidence="2" type="ORF">GNLVRS01_PISO0A03080g</name>
</gene>
<dbReference type="OMA" id="RGGFTQW"/>
<dbReference type="SUPFAM" id="SSF52821">
    <property type="entry name" value="Rhodanese/Cell cycle control phosphatase"/>
    <property type="match status" value="1"/>
</dbReference>
<dbReference type="HOGENOM" id="CLU_107716_1_0_1"/>
<evidence type="ECO:0000259" key="1">
    <source>
        <dbReference type="PROSITE" id="PS50206"/>
    </source>
</evidence>
<proteinExistence type="predicted"/>
<evidence type="ECO:0000313" key="3">
    <source>
        <dbReference type="Proteomes" id="UP000005222"/>
    </source>
</evidence>
<dbReference type="PANTHER" id="PTHR10828">
    <property type="entry name" value="M-PHASE INDUCER PHOSPHATASE DUAL SPECIFICITY PHOSPHATASE CDC25"/>
    <property type="match status" value="1"/>
</dbReference>
<dbReference type="GO" id="GO:0005634">
    <property type="term" value="C:nucleus"/>
    <property type="evidence" value="ECO:0007669"/>
    <property type="project" value="TreeGrafter"/>
</dbReference>
<dbReference type="InParanoid" id="G8YUN3"/>
<protein>
    <submittedName>
        <fullName evidence="2">Piso0_000150 protein</fullName>
    </submittedName>
</protein>
<dbReference type="InterPro" id="IPR036873">
    <property type="entry name" value="Rhodanese-like_dom_sf"/>
</dbReference>
<dbReference type="GO" id="GO:0004725">
    <property type="term" value="F:protein tyrosine phosphatase activity"/>
    <property type="evidence" value="ECO:0007669"/>
    <property type="project" value="TreeGrafter"/>
</dbReference>
<dbReference type="STRING" id="559304.G8YUN3"/>